<evidence type="ECO:0000313" key="2">
    <source>
        <dbReference type="EMBL" id="KAJ8893664.1"/>
    </source>
</evidence>
<keyword evidence="3" id="KW-1185">Reference proteome</keyword>
<sequence>MSENQGDKDTYMPINETTVHTILATGGGYSQLREFSAGVYMHCMSNKTFLKHMKVSEAIDDAALQYMLDAAKEENAIDIRDGNVDKDRVPMCTVLGDEAWCKRSYKTNYDSLSRVYILQNVLYFCMYQFCFQASILGFKTGEVLYTGDRNRYCFICAPCQNAQQTPPSHTCFLDWKKSATSMEADIIADGFLQSEKLLGLKFNKVIGEIFTVCKIVDYVNTLVWNARNHVLRNYCHKLTELTKKAKFPVTSRNLLKQQIPRFRTAVDKAVKFRSAGNDPLNTWICMLKADAEDSPLHIFGDHEHCDVYFCNCNKEGEINHIPELK</sequence>
<evidence type="ECO:0000313" key="3">
    <source>
        <dbReference type="Proteomes" id="UP001159363"/>
    </source>
</evidence>
<name>A0ABQ9IBM6_9NEOP</name>
<dbReference type="Pfam" id="PF20700">
    <property type="entry name" value="Mutator"/>
    <property type="match status" value="2"/>
</dbReference>
<gene>
    <name evidence="2" type="ORF">PR048_006264</name>
</gene>
<protein>
    <recommendedName>
        <fullName evidence="1">Mutator-like transposase domain-containing protein</fullName>
    </recommendedName>
</protein>
<organism evidence="2 3">
    <name type="scientific">Dryococelus australis</name>
    <dbReference type="NCBI Taxonomy" id="614101"/>
    <lineage>
        <taxon>Eukaryota</taxon>
        <taxon>Metazoa</taxon>
        <taxon>Ecdysozoa</taxon>
        <taxon>Arthropoda</taxon>
        <taxon>Hexapoda</taxon>
        <taxon>Insecta</taxon>
        <taxon>Pterygota</taxon>
        <taxon>Neoptera</taxon>
        <taxon>Polyneoptera</taxon>
        <taxon>Phasmatodea</taxon>
        <taxon>Verophasmatodea</taxon>
        <taxon>Anareolatae</taxon>
        <taxon>Phasmatidae</taxon>
        <taxon>Eurycanthinae</taxon>
        <taxon>Dryococelus</taxon>
    </lineage>
</organism>
<dbReference type="EMBL" id="JARBHB010000002">
    <property type="protein sequence ID" value="KAJ8893664.1"/>
    <property type="molecule type" value="Genomic_DNA"/>
</dbReference>
<dbReference type="InterPro" id="IPR049012">
    <property type="entry name" value="Mutator_transp_dom"/>
</dbReference>
<evidence type="ECO:0000259" key="1">
    <source>
        <dbReference type="Pfam" id="PF20700"/>
    </source>
</evidence>
<feature type="domain" description="Mutator-like transposase" evidence="1">
    <location>
        <begin position="133"/>
        <end position="310"/>
    </location>
</feature>
<reference evidence="2 3" key="1">
    <citation type="submission" date="2023-02" db="EMBL/GenBank/DDBJ databases">
        <title>LHISI_Scaffold_Assembly.</title>
        <authorList>
            <person name="Stuart O.P."/>
            <person name="Cleave R."/>
            <person name="Magrath M.J.L."/>
            <person name="Mikheyev A.S."/>
        </authorList>
    </citation>
    <scope>NUCLEOTIDE SEQUENCE [LARGE SCALE GENOMIC DNA]</scope>
    <source>
        <strain evidence="2">Daus_M_001</strain>
        <tissue evidence="2">Leg muscle</tissue>
    </source>
</reference>
<accession>A0ABQ9IBM6</accession>
<comment type="caution">
    <text evidence="2">The sequence shown here is derived from an EMBL/GenBank/DDBJ whole genome shotgun (WGS) entry which is preliminary data.</text>
</comment>
<dbReference type="Proteomes" id="UP001159363">
    <property type="component" value="Chromosome 2"/>
</dbReference>
<proteinExistence type="predicted"/>
<feature type="domain" description="Mutator-like transposase" evidence="1">
    <location>
        <begin position="13"/>
        <end position="114"/>
    </location>
</feature>